<feature type="transmembrane region" description="Helical" evidence="1">
    <location>
        <begin position="140"/>
        <end position="164"/>
    </location>
</feature>
<dbReference type="AlphaFoldDB" id="A0A927MUW8"/>
<feature type="transmembrane region" description="Helical" evidence="1">
    <location>
        <begin position="101"/>
        <end position="120"/>
    </location>
</feature>
<dbReference type="EMBL" id="JADBEM010000001">
    <property type="protein sequence ID" value="MBE1605263.1"/>
    <property type="molecule type" value="Genomic_DNA"/>
</dbReference>
<dbReference type="RefSeq" id="WP_192749630.1">
    <property type="nucleotide sequence ID" value="NZ_BAABJL010000133.1"/>
</dbReference>
<accession>A0A927MUW8</accession>
<evidence type="ECO:0000256" key="1">
    <source>
        <dbReference type="SAM" id="Phobius"/>
    </source>
</evidence>
<keyword evidence="3" id="KW-1185">Reference proteome</keyword>
<evidence type="ECO:0000313" key="3">
    <source>
        <dbReference type="Proteomes" id="UP000638648"/>
    </source>
</evidence>
<keyword evidence="1" id="KW-0812">Transmembrane</keyword>
<proteinExistence type="predicted"/>
<keyword evidence="1" id="KW-0472">Membrane</keyword>
<sequence length="175" mass="18995">MRTSEIQRAGGPSTSLLRRTRVLSVCLTALLCMWFFGNLYEALVWNPQLIADPRPGSLVGEFAVGSPVYYYLPWTPVSVALAVVLRVRFGGSVSSRVRRSWSAAIGCLVLAVVLKIGLISQVNPTFRDATVAAEVVRERAVWWAFGNGLVVVAVAVAIVLLTAWRRPPDGPSRSG</sequence>
<comment type="caution">
    <text evidence="2">The sequence shown here is derived from an EMBL/GenBank/DDBJ whole genome shotgun (WGS) entry which is preliminary data.</text>
</comment>
<name>A0A927MUW8_9ACTN</name>
<organism evidence="2 3">
    <name type="scientific">Actinopolymorpha pittospori</name>
    <dbReference type="NCBI Taxonomy" id="648752"/>
    <lineage>
        <taxon>Bacteria</taxon>
        <taxon>Bacillati</taxon>
        <taxon>Actinomycetota</taxon>
        <taxon>Actinomycetes</taxon>
        <taxon>Propionibacteriales</taxon>
        <taxon>Actinopolymorphaceae</taxon>
        <taxon>Actinopolymorpha</taxon>
    </lineage>
</organism>
<dbReference type="Proteomes" id="UP000638648">
    <property type="component" value="Unassembled WGS sequence"/>
</dbReference>
<reference evidence="2" key="1">
    <citation type="submission" date="2020-10" db="EMBL/GenBank/DDBJ databases">
        <title>Sequencing the genomes of 1000 actinobacteria strains.</title>
        <authorList>
            <person name="Klenk H.-P."/>
        </authorList>
    </citation>
    <scope>NUCLEOTIDE SEQUENCE</scope>
    <source>
        <strain evidence="2">DSM 45354</strain>
    </source>
</reference>
<evidence type="ECO:0000313" key="2">
    <source>
        <dbReference type="EMBL" id="MBE1605263.1"/>
    </source>
</evidence>
<feature type="transmembrane region" description="Helical" evidence="1">
    <location>
        <begin position="21"/>
        <end position="40"/>
    </location>
</feature>
<gene>
    <name evidence="2" type="ORF">HEB94_002111</name>
</gene>
<protein>
    <submittedName>
        <fullName evidence="2">Uncharacterized protein</fullName>
    </submittedName>
</protein>
<keyword evidence="1" id="KW-1133">Transmembrane helix</keyword>
<feature type="transmembrane region" description="Helical" evidence="1">
    <location>
        <begin position="68"/>
        <end position="89"/>
    </location>
</feature>